<evidence type="ECO:0000313" key="1">
    <source>
        <dbReference type="EMBL" id="GFS43650.1"/>
    </source>
</evidence>
<reference evidence="1" key="1">
    <citation type="submission" date="2020-08" db="EMBL/GenBank/DDBJ databases">
        <title>Multicomponent nature underlies the extraordinary mechanical properties of spider dragline silk.</title>
        <authorList>
            <person name="Kono N."/>
            <person name="Nakamura H."/>
            <person name="Mori M."/>
            <person name="Yoshida Y."/>
            <person name="Ohtoshi R."/>
            <person name="Malay A.D."/>
            <person name="Moran D.A.P."/>
            <person name="Tomita M."/>
            <person name="Numata K."/>
            <person name="Arakawa K."/>
        </authorList>
    </citation>
    <scope>NUCLEOTIDE SEQUENCE</scope>
</reference>
<gene>
    <name evidence="1" type="ORF">NPIL_339251</name>
</gene>
<dbReference type="AlphaFoldDB" id="A0A8X6MC97"/>
<protein>
    <submittedName>
        <fullName evidence="1">Uncharacterized protein</fullName>
    </submittedName>
</protein>
<organism evidence="1 2">
    <name type="scientific">Nephila pilipes</name>
    <name type="common">Giant wood spider</name>
    <name type="synonym">Nephila maculata</name>
    <dbReference type="NCBI Taxonomy" id="299642"/>
    <lineage>
        <taxon>Eukaryota</taxon>
        <taxon>Metazoa</taxon>
        <taxon>Ecdysozoa</taxon>
        <taxon>Arthropoda</taxon>
        <taxon>Chelicerata</taxon>
        <taxon>Arachnida</taxon>
        <taxon>Araneae</taxon>
        <taxon>Araneomorphae</taxon>
        <taxon>Entelegynae</taxon>
        <taxon>Araneoidea</taxon>
        <taxon>Nephilidae</taxon>
        <taxon>Nephila</taxon>
    </lineage>
</organism>
<name>A0A8X6MC97_NEPPI</name>
<accession>A0A8X6MC97</accession>
<keyword evidence="2" id="KW-1185">Reference proteome</keyword>
<comment type="caution">
    <text evidence="1">The sequence shown here is derived from an EMBL/GenBank/DDBJ whole genome shotgun (WGS) entry which is preliminary data.</text>
</comment>
<sequence length="108" mass="12957">MFASLLCYKWPDVMKMLRQFNEHGRRSSTTRIGQTKGLWQDCMPSSNVLDRWKTIKKLPRWYRMASIFTRSEPLRLLPIGLFEEQSVADKSYEPSRTQNRHYNCCRHD</sequence>
<dbReference type="Proteomes" id="UP000887013">
    <property type="component" value="Unassembled WGS sequence"/>
</dbReference>
<evidence type="ECO:0000313" key="2">
    <source>
        <dbReference type="Proteomes" id="UP000887013"/>
    </source>
</evidence>
<dbReference type="EMBL" id="BMAW01044259">
    <property type="protein sequence ID" value="GFS43650.1"/>
    <property type="molecule type" value="Genomic_DNA"/>
</dbReference>
<proteinExistence type="predicted"/>